<sequence>MLELADRLLPLIAAGTPVAVATAVDVLGSSPHGAGTSMAVTDDGRLLGAVSGGCVEDAALRACRALLEDGETAVHRFGFGDAAAASAGLACGGELDVLVHRLAGAEVAEQLRLVLAGRPAALGVVTAGPPALLGRAVTPASVAAFAREVPGLAPALLAAALTGRRDTGTSGPIEAVCAGWTLRLFVDVAAPARRLLIGGATDAAAALAAAATAIGYRVTVCDPRPAFALPARFPAAQEVVTGRVHEAVRAASLTPRDAVCLLGHDEDLDPLALAAALESAAGYVGALGSRSTAARRRERLRALGVPEALVARLRMPIGLDVGARTPGELAVAVLAEVLAVRSGTDAVPLRVGAGSIHRPVPAG</sequence>
<dbReference type="PANTHER" id="PTHR30388:SF4">
    <property type="entry name" value="MOLYBDENUM COFACTOR INSERTION CHAPERONE PAOD"/>
    <property type="match status" value="1"/>
</dbReference>
<reference evidence="4" key="1">
    <citation type="journal article" date="2019" name="Int. J. Syst. Evol. Microbiol.">
        <title>The Global Catalogue of Microorganisms (GCM) 10K type strain sequencing project: providing services to taxonomists for standard genome sequencing and annotation.</title>
        <authorList>
            <consortium name="The Broad Institute Genomics Platform"/>
            <consortium name="The Broad Institute Genome Sequencing Center for Infectious Disease"/>
            <person name="Wu L."/>
            <person name="Ma J."/>
        </authorList>
    </citation>
    <scope>NUCLEOTIDE SEQUENCE [LARGE SCALE GENOMIC DNA]</scope>
    <source>
        <strain evidence="4">JCM 19015</strain>
    </source>
</reference>
<evidence type="ECO:0000313" key="4">
    <source>
        <dbReference type="Proteomes" id="UP001500121"/>
    </source>
</evidence>
<evidence type="ECO:0000313" key="3">
    <source>
        <dbReference type="EMBL" id="GAA4746848.1"/>
    </source>
</evidence>
<dbReference type="Pfam" id="PF02625">
    <property type="entry name" value="XdhC_CoxI"/>
    <property type="match status" value="1"/>
</dbReference>
<dbReference type="InterPro" id="IPR027051">
    <property type="entry name" value="XdhC_Rossmann_dom"/>
</dbReference>
<gene>
    <name evidence="3" type="ORF">GCM10025783_18640</name>
</gene>
<dbReference type="InterPro" id="IPR003777">
    <property type="entry name" value="XdhC_CoxI"/>
</dbReference>
<accession>A0ABP8Z519</accession>
<feature type="domain" description="XdhC Rossmann" evidence="2">
    <location>
        <begin position="195"/>
        <end position="337"/>
    </location>
</feature>
<organism evidence="3 4">
    <name type="scientific">Amnibacterium soli</name>
    <dbReference type="NCBI Taxonomy" id="1282736"/>
    <lineage>
        <taxon>Bacteria</taxon>
        <taxon>Bacillati</taxon>
        <taxon>Actinomycetota</taxon>
        <taxon>Actinomycetes</taxon>
        <taxon>Micrococcales</taxon>
        <taxon>Microbacteriaceae</taxon>
        <taxon>Amnibacterium</taxon>
    </lineage>
</organism>
<dbReference type="Pfam" id="PF13478">
    <property type="entry name" value="XdhC_C"/>
    <property type="match status" value="1"/>
</dbReference>
<dbReference type="PANTHER" id="PTHR30388">
    <property type="entry name" value="ALDEHYDE OXIDOREDUCTASE MOLYBDENUM COFACTOR ASSEMBLY PROTEIN"/>
    <property type="match status" value="1"/>
</dbReference>
<evidence type="ECO:0000259" key="1">
    <source>
        <dbReference type="Pfam" id="PF02625"/>
    </source>
</evidence>
<dbReference type="Proteomes" id="UP001500121">
    <property type="component" value="Unassembled WGS sequence"/>
</dbReference>
<dbReference type="EMBL" id="BAABLP010000004">
    <property type="protein sequence ID" value="GAA4746848.1"/>
    <property type="molecule type" value="Genomic_DNA"/>
</dbReference>
<comment type="caution">
    <text evidence="3">The sequence shown here is derived from an EMBL/GenBank/DDBJ whole genome shotgun (WGS) entry which is preliminary data.</text>
</comment>
<dbReference type="Gene3D" id="3.40.50.720">
    <property type="entry name" value="NAD(P)-binding Rossmann-like Domain"/>
    <property type="match status" value="1"/>
</dbReference>
<dbReference type="InterPro" id="IPR052698">
    <property type="entry name" value="MoCofactor_Util/Proc"/>
</dbReference>
<dbReference type="RefSeq" id="WP_345480876.1">
    <property type="nucleotide sequence ID" value="NZ_BAABLP010000004.1"/>
</dbReference>
<evidence type="ECO:0000259" key="2">
    <source>
        <dbReference type="Pfam" id="PF13478"/>
    </source>
</evidence>
<feature type="domain" description="XdhC- CoxI" evidence="1">
    <location>
        <begin position="12"/>
        <end position="78"/>
    </location>
</feature>
<proteinExistence type="predicted"/>
<protein>
    <submittedName>
        <fullName evidence="3">XdhC family protein</fullName>
    </submittedName>
</protein>
<keyword evidence="4" id="KW-1185">Reference proteome</keyword>
<name>A0ABP8Z519_9MICO</name>